<organism evidence="2 3">
    <name type="scientific">Streptomyces turgidiscabies (strain Car8)</name>
    <dbReference type="NCBI Taxonomy" id="698760"/>
    <lineage>
        <taxon>Bacteria</taxon>
        <taxon>Bacillati</taxon>
        <taxon>Actinomycetota</taxon>
        <taxon>Actinomycetes</taxon>
        <taxon>Kitasatosporales</taxon>
        <taxon>Streptomycetaceae</taxon>
        <taxon>Streptomyces</taxon>
    </lineage>
</organism>
<feature type="compositionally biased region" description="Polar residues" evidence="1">
    <location>
        <begin position="1"/>
        <end position="11"/>
    </location>
</feature>
<dbReference type="AlphaFoldDB" id="L7ERA5"/>
<evidence type="ECO:0000313" key="2">
    <source>
        <dbReference type="EMBL" id="ELP61958.1"/>
    </source>
</evidence>
<name>L7ERA5_STRT8</name>
<protein>
    <submittedName>
        <fullName evidence="2">Uncharacterized protein</fullName>
    </submittedName>
</protein>
<gene>
    <name evidence="2" type="ORF">STRTUCAR8_03974</name>
</gene>
<reference evidence="2 3" key="1">
    <citation type="journal article" date="2011" name="Plasmid">
        <title>Streptomyces turgidiscabies Car8 contains a modular pathogenicity island that shares virulence genes with other actinobacterial plant pathogens.</title>
        <authorList>
            <person name="Huguet-Tapia J.C."/>
            <person name="Badger J.H."/>
            <person name="Loria R."/>
            <person name="Pettis G.S."/>
        </authorList>
    </citation>
    <scope>NUCLEOTIDE SEQUENCE [LARGE SCALE GENOMIC DNA]</scope>
    <source>
        <strain evidence="2 3">Car8</strain>
    </source>
</reference>
<dbReference type="Proteomes" id="UP000010931">
    <property type="component" value="Unassembled WGS sequence"/>
</dbReference>
<dbReference type="EMBL" id="AEJB01000645">
    <property type="protein sequence ID" value="ELP61958.1"/>
    <property type="molecule type" value="Genomic_DNA"/>
</dbReference>
<accession>L7ERA5</accession>
<evidence type="ECO:0000313" key="3">
    <source>
        <dbReference type="Proteomes" id="UP000010931"/>
    </source>
</evidence>
<keyword evidence="3" id="KW-1185">Reference proteome</keyword>
<evidence type="ECO:0000256" key="1">
    <source>
        <dbReference type="SAM" id="MobiDB-lite"/>
    </source>
</evidence>
<sequence>MSSVRPTSTDPATHHRPRAPGNATVAGKCCPLKAHLL</sequence>
<feature type="region of interest" description="Disordered" evidence="1">
    <location>
        <begin position="1"/>
        <end position="26"/>
    </location>
</feature>
<proteinExistence type="predicted"/>
<comment type="caution">
    <text evidence="2">The sequence shown here is derived from an EMBL/GenBank/DDBJ whole genome shotgun (WGS) entry which is preliminary data.</text>
</comment>
<dbReference type="PATRIC" id="fig|698760.3.peg.9078"/>